<dbReference type="PROSITE" id="PS51257">
    <property type="entry name" value="PROKAR_LIPOPROTEIN"/>
    <property type="match status" value="1"/>
</dbReference>
<organism evidence="2 3">
    <name type="scientific">Kangiella taiwanensis</name>
    <dbReference type="NCBI Taxonomy" id="1079179"/>
    <lineage>
        <taxon>Bacteria</taxon>
        <taxon>Pseudomonadati</taxon>
        <taxon>Pseudomonadota</taxon>
        <taxon>Gammaproteobacteria</taxon>
        <taxon>Kangiellales</taxon>
        <taxon>Kangiellaceae</taxon>
        <taxon>Kangiella</taxon>
    </lineage>
</organism>
<evidence type="ECO:0000313" key="3">
    <source>
        <dbReference type="Proteomes" id="UP001501294"/>
    </source>
</evidence>
<dbReference type="CDD" id="cd00158">
    <property type="entry name" value="RHOD"/>
    <property type="match status" value="1"/>
</dbReference>
<dbReference type="Pfam" id="PF00581">
    <property type="entry name" value="Rhodanese"/>
    <property type="match status" value="1"/>
</dbReference>
<feature type="domain" description="Rhodanese" evidence="1">
    <location>
        <begin position="139"/>
        <end position="220"/>
    </location>
</feature>
<dbReference type="InterPro" id="IPR001763">
    <property type="entry name" value="Rhodanese-like_dom"/>
</dbReference>
<evidence type="ECO:0000259" key="1">
    <source>
        <dbReference type="PROSITE" id="PS50206"/>
    </source>
</evidence>
<dbReference type="Proteomes" id="UP001501294">
    <property type="component" value="Unassembled WGS sequence"/>
</dbReference>
<dbReference type="PANTHER" id="PTHR43031">
    <property type="entry name" value="FAD-DEPENDENT OXIDOREDUCTASE"/>
    <property type="match status" value="1"/>
</dbReference>
<evidence type="ECO:0000313" key="2">
    <source>
        <dbReference type="EMBL" id="GAA4352862.1"/>
    </source>
</evidence>
<comment type="caution">
    <text evidence="2">The sequence shown here is derived from an EMBL/GenBank/DDBJ whole genome shotgun (WGS) entry which is preliminary data.</text>
</comment>
<gene>
    <name evidence="2" type="ORF">GCM10023150_20870</name>
</gene>
<protein>
    <recommendedName>
        <fullName evidence="1">Rhodanese domain-containing protein</fullName>
    </recommendedName>
</protein>
<reference evidence="3" key="1">
    <citation type="journal article" date="2019" name="Int. J. Syst. Evol. Microbiol.">
        <title>The Global Catalogue of Microorganisms (GCM) 10K type strain sequencing project: providing services to taxonomists for standard genome sequencing and annotation.</title>
        <authorList>
            <consortium name="The Broad Institute Genomics Platform"/>
            <consortium name="The Broad Institute Genome Sequencing Center for Infectious Disease"/>
            <person name="Wu L."/>
            <person name="Ma J."/>
        </authorList>
    </citation>
    <scope>NUCLEOTIDE SEQUENCE [LARGE SCALE GENOMIC DNA]</scope>
    <source>
        <strain evidence="3">JCM 17727</strain>
    </source>
</reference>
<dbReference type="InterPro" id="IPR036873">
    <property type="entry name" value="Rhodanese-like_dom_sf"/>
</dbReference>
<name>A0ABP8I7A6_9GAMM</name>
<dbReference type="SMART" id="SM00450">
    <property type="entry name" value="RHOD"/>
    <property type="match status" value="1"/>
</dbReference>
<dbReference type="PANTHER" id="PTHR43031:SF1">
    <property type="entry name" value="PYRIDINE NUCLEOTIDE-DISULPHIDE OXIDOREDUCTASE"/>
    <property type="match status" value="1"/>
</dbReference>
<dbReference type="InterPro" id="IPR050229">
    <property type="entry name" value="GlpE_sulfurtransferase"/>
</dbReference>
<dbReference type="SUPFAM" id="SSF52821">
    <property type="entry name" value="Rhodanese/Cell cycle control phosphatase"/>
    <property type="match status" value="1"/>
</dbReference>
<dbReference type="PROSITE" id="PS50206">
    <property type="entry name" value="RHODANESE_3"/>
    <property type="match status" value="1"/>
</dbReference>
<proteinExistence type="predicted"/>
<dbReference type="Gene3D" id="3.40.250.10">
    <property type="entry name" value="Rhodanese-like domain"/>
    <property type="match status" value="1"/>
</dbReference>
<dbReference type="RefSeq" id="WP_223579354.1">
    <property type="nucleotide sequence ID" value="NZ_BAABFU010000003.1"/>
</dbReference>
<accession>A0ABP8I7A6</accession>
<dbReference type="EMBL" id="BAABFU010000003">
    <property type="protein sequence ID" value="GAA4352862.1"/>
    <property type="molecule type" value="Genomic_DNA"/>
</dbReference>
<sequence>MTLKRLFIISVITFVALGCRADSLPKQHSELPRDFTLTAGEKVLFDDVEFEFERVKQDSRCPKGAQCIQQGNAEVVVNYTLDNTPIQKVMTIGSSDASDRLKINGATVQLGYLKPYPATNIKIDPASYKAHFIVMDGASLDNAVVMDVRTQQEFDNGHYSNATHIPYDEIAERASELSFAKDDLVVVYCRSGNRAGKAKATLNQLGYTNVINGVDQDTVESLMDSEE</sequence>
<keyword evidence="3" id="KW-1185">Reference proteome</keyword>